<dbReference type="Gene3D" id="2.60.120.200">
    <property type="match status" value="2"/>
</dbReference>
<dbReference type="RefSeq" id="WP_125848357.1">
    <property type="nucleotide sequence ID" value="NZ_JACHXH010000022.1"/>
</dbReference>
<reference evidence="2 5" key="2">
    <citation type="submission" date="2020-08" db="EMBL/GenBank/DDBJ databases">
        <title>Genomic Encyclopedia of Type Strains, Phase III (KMG-III): the genomes of soil and plant-associated and newly described type strains.</title>
        <authorList>
            <person name="Whitman W."/>
        </authorList>
    </citation>
    <scope>NUCLEOTIDE SEQUENCE [LARGE SCALE GENOMIC DNA]</scope>
    <source>
        <strain evidence="2 5">CECT 4113</strain>
    </source>
</reference>
<name>A0A3R8ZY93_9HYPH</name>
<keyword evidence="5" id="KW-1185">Reference proteome</keyword>
<reference evidence="3 4" key="1">
    <citation type="submission" date="2018-11" db="EMBL/GenBank/DDBJ databases">
        <authorList>
            <person name="Huo Y."/>
        </authorList>
    </citation>
    <scope>NUCLEOTIDE SEQUENCE [LARGE SCALE GENOMIC DNA]</scope>
    <source>
        <strain evidence="3 4">DSM 30132</strain>
    </source>
</reference>
<gene>
    <name evidence="3" type="ORF">EFD55_24800</name>
    <name evidence="2" type="ORF">FHS26_005253</name>
</gene>
<protein>
    <submittedName>
        <fullName evidence="3">Uncharacterized protein</fullName>
    </submittedName>
</protein>
<organism evidence="3 4">
    <name type="scientific">Rhizobium pisi</name>
    <dbReference type="NCBI Taxonomy" id="574561"/>
    <lineage>
        <taxon>Bacteria</taxon>
        <taxon>Pseudomonadati</taxon>
        <taxon>Pseudomonadota</taxon>
        <taxon>Alphaproteobacteria</taxon>
        <taxon>Hyphomicrobiales</taxon>
        <taxon>Rhizobiaceae</taxon>
        <taxon>Rhizobium/Agrobacterium group</taxon>
        <taxon>Rhizobium</taxon>
    </lineage>
</organism>
<dbReference type="Proteomes" id="UP000518315">
    <property type="component" value="Unassembled WGS sequence"/>
</dbReference>
<evidence type="ECO:0000256" key="1">
    <source>
        <dbReference type="SAM" id="SignalP"/>
    </source>
</evidence>
<dbReference type="PROSITE" id="PS51257">
    <property type="entry name" value="PROKAR_LIPOPROTEIN"/>
    <property type="match status" value="1"/>
</dbReference>
<dbReference type="OrthoDB" id="7330009at2"/>
<evidence type="ECO:0000313" key="4">
    <source>
        <dbReference type="Proteomes" id="UP000277279"/>
    </source>
</evidence>
<dbReference type="Pfam" id="PF14099">
    <property type="entry name" value="Polysacc_lyase"/>
    <property type="match status" value="2"/>
</dbReference>
<keyword evidence="1" id="KW-0732">Signal</keyword>
<comment type="caution">
    <text evidence="3">The sequence shown here is derived from an EMBL/GenBank/DDBJ whole genome shotgun (WGS) entry which is preliminary data.</text>
</comment>
<dbReference type="Proteomes" id="UP000277279">
    <property type="component" value="Unassembled WGS sequence"/>
</dbReference>
<evidence type="ECO:0000313" key="3">
    <source>
        <dbReference type="EMBL" id="RSB66391.1"/>
    </source>
</evidence>
<dbReference type="EMBL" id="JACHXH010000022">
    <property type="protein sequence ID" value="MBB3137491.1"/>
    <property type="molecule type" value="Genomic_DNA"/>
</dbReference>
<accession>A0A3R8ZY93</accession>
<feature type="signal peptide" evidence="1">
    <location>
        <begin position="1"/>
        <end position="19"/>
    </location>
</feature>
<evidence type="ECO:0000313" key="2">
    <source>
        <dbReference type="EMBL" id="MBB3137491.1"/>
    </source>
</evidence>
<sequence length="366" mass="40266">MRGAFLTFVIALSGGAACAAGLKDNFDSGRLNTTNWTTQQILSRQYQFQKPGRCGSAAIDIVTTDGDNGLECEDDCQRAELRTTKKTWPIFGDEVWYRFSFKITGDIPSTGSARSVIGQWKGPGDGSPMIAQRFDNGVFHITVQDNNVRRVVARAEGDPDASLSAQALLGNLHRDEQTVNAINSLQSLDLFTKTQPDLSQQFFKQNLMDSLGPEAQPSDSQQLSQALGLGDPALVGQFNALSFVAEPGKYIGRAEIDIETEDNRPLPDPRKDWVDMVYRIKPGRTDNEYGPRRPGEIDIWANGQKIVSVRGNIGATLKKNDPRPLVGPYFKFGTYRLRTPGTFHFQLDEFAQASTQAGLGQICAAR</sequence>
<dbReference type="EMBL" id="RJJT01000020">
    <property type="protein sequence ID" value="RSB66391.1"/>
    <property type="molecule type" value="Genomic_DNA"/>
</dbReference>
<feature type="chain" id="PRO_5044599995" evidence="1">
    <location>
        <begin position="20"/>
        <end position="366"/>
    </location>
</feature>
<proteinExistence type="predicted"/>
<evidence type="ECO:0000313" key="5">
    <source>
        <dbReference type="Proteomes" id="UP000518315"/>
    </source>
</evidence>
<dbReference type="InterPro" id="IPR025975">
    <property type="entry name" value="Polysacc_lyase"/>
</dbReference>
<dbReference type="AlphaFoldDB" id="A0A3R8ZY93"/>